<feature type="region of interest" description="Disordered" evidence="1">
    <location>
        <begin position="1"/>
        <end position="33"/>
    </location>
</feature>
<evidence type="ECO:0000313" key="2">
    <source>
        <dbReference type="EMBL" id="JAH69439.1"/>
    </source>
</evidence>
<evidence type="ECO:0000256" key="1">
    <source>
        <dbReference type="SAM" id="MobiDB-lite"/>
    </source>
</evidence>
<reference evidence="2" key="2">
    <citation type="journal article" date="2015" name="Fish Shellfish Immunol.">
        <title>Early steps in the European eel (Anguilla anguilla)-Vibrio vulnificus interaction in the gills: Role of the RtxA13 toxin.</title>
        <authorList>
            <person name="Callol A."/>
            <person name="Pajuelo D."/>
            <person name="Ebbesson L."/>
            <person name="Teles M."/>
            <person name="MacKenzie S."/>
            <person name="Amaro C."/>
        </authorList>
    </citation>
    <scope>NUCLEOTIDE SEQUENCE</scope>
</reference>
<dbReference type="EMBL" id="GBXM01039138">
    <property type="protein sequence ID" value="JAH69439.1"/>
    <property type="molecule type" value="Transcribed_RNA"/>
</dbReference>
<reference evidence="2" key="1">
    <citation type="submission" date="2014-11" db="EMBL/GenBank/DDBJ databases">
        <authorList>
            <person name="Amaro Gonzalez C."/>
        </authorList>
    </citation>
    <scope>NUCLEOTIDE SEQUENCE</scope>
</reference>
<accession>A0A0E9UU87</accession>
<name>A0A0E9UU87_ANGAN</name>
<organism evidence="2">
    <name type="scientific">Anguilla anguilla</name>
    <name type="common">European freshwater eel</name>
    <name type="synonym">Muraena anguilla</name>
    <dbReference type="NCBI Taxonomy" id="7936"/>
    <lineage>
        <taxon>Eukaryota</taxon>
        <taxon>Metazoa</taxon>
        <taxon>Chordata</taxon>
        <taxon>Craniata</taxon>
        <taxon>Vertebrata</taxon>
        <taxon>Euteleostomi</taxon>
        <taxon>Actinopterygii</taxon>
        <taxon>Neopterygii</taxon>
        <taxon>Teleostei</taxon>
        <taxon>Anguilliformes</taxon>
        <taxon>Anguillidae</taxon>
        <taxon>Anguilla</taxon>
    </lineage>
</organism>
<protein>
    <submittedName>
        <fullName evidence="2">Uncharacterized protein</fullName>
    </submittedName>
</protein>
<proteinExistence type="predicted"/>
<dbReference type="AlphaFoldDB" id="A0A0E9UU87"/>
<sequence length="33" mass="3839">MAHEVNFFRTNSNGHNFKGQRCQKTENTFPARA</sequence>